<evidence type="ECO:0000259" key="6">
    <source>
        <dbReference type="Pfam" id="PF01077"/>
    </source>
</evidence>
<evidence type="ECO:0000256" key="5">
    <source>
        <dbReference type="ARBA" id="ARBA00023014"/>
    </source>
</evidence>
<evidence type="ECO:0000313" key="8">
    <source>
        <dbReference type="Proteomes" id="UP000564644"/>
    </source>
</evidence>
<dbReference type="PANTHER" id="PTHR43809">
    <property type="entry name" value="NITRITE REDUCTASE (NADH) LARGE SUBUNIT"/>
    <property type="match status" value="1"/>
</dbReference>
<dbReference type="Proteomes" id="UP000564644">
    <property type="component" value="Unassembled WGS sequence"/>
</dbReference>
<proteinExistence type="predicted"/>
<dbReference type="Gene3D" id="3.30.413.10">
    <property type="entry name" value="Sulfite Reductase Hemoprotein, domain 1"/>
    <property type="match status" value="1"/>
</dbReference>
<organism evidence="7 8">
    <name type="scientific">Cohnella zeiphila</name>
    <dbReference type="NCBI Taxonomy" id="2761120"/>
    <lineage>
        <taxon>Bacteria</taxon>
        <taxon>Bacillati</taxon>
        <taxon>Bacillota</taxon>
        <taxon>Bacilli</taxon>
        <taxon>Bacillales</taxon>
        <taxon>Paenibacillaceae</taxon>
        <taxon>Cohnella</taxon>
    </lineage>
</organism>
<dbReference type="AlphaFoldDB" id="A0A7X0SRB9"/>
<dbReference type="GO" id="GO:0046872">
    <property type="term" value="F:metal ion binding"/>
    <property type="evidence" value="ECO:0007669"/>
    <property type="project" value="UniProtKB-KW"/>
</dbReference>
<accession>A0A7X0SRB9</accession>
<keyword evidence="5" id="KW-0411">Iron-sulfur</keyword>
<gene>
    <name evidence="7" type="ORF">H7C18_22395</name>
</gene>
<keyword evidence="3" id="KW-0560">Oxidoreductase</keyword>
<evidence type="ECO:0000313" key="7">
    <source>
        <dbReference type="EMBL" id="MBB6733679.1"/>
    </source>
</evidence>
<dbReference type="RefSeq" id="WP_185131332.1">
    <property type="nucleotide sequence ID" value="NZ_JACJVO010000028.1"/>
</dbReference>
<evidence type="ECO:0000256" key="4">
    <source>
        <dbReference type="ARBA" id="ARBA00023004"/>
    </source>
</evidence>
<dbReference type="EMBL" id="JACJVO010000028">
    <property type="protein sequence ID" value="MBB6733679.1"/>
    <property type="molecule type" value="Genomic_DNA"/>
</dbReference>
<dbReference type="InterPro" id="IPR045854">
    <property type="entry name" value="NO2/SO3_Rdtase_4Fe4S_sf"/>
</dbReference>
<evidence type="ECO:0000256" key="2">
    <source>
        <dbReference type="ARBA" id="ARBA00022723"/>
    </source>
</evidence>
<dbReference type="PANTHER" id="PTHR43809:SF1">
    <property type="entry name" value="NITRITE REDUCTASE (NADH) LARGE SUBUNIT"/>
    <property type="match status" value="1"/>
</dbReference>
<evidence type="ECO:0000256" key="1">
    <source>
        <dbReference type="ARBA" id="ARBA00022617"/>
    </source>
</evidence>
<evidence type="ECO:0000256" key="3">
    <source>
        <dbReference type="ARBA" id="ARBA00023002"/>
    </source>
</evidence>
<dbReference type="GO" id="GO:0051536">
    <property type="term" value="F:iron-sulfur cluster binding"/>
    <property type="evidence" value="ECO:0007669"/>
    <property type="project" value="UniProtKB-KW"/>
</dbReference>
<name>A0A7X0SRB9_9BACL</name>
<dbReference type="GO" id="GO:0016491">
    <property type="term" value="F:oxidoreductase activity"/>
    <property type="evidence" value="ECO:0007669"/>
    <property type="project" value="UniProtKB-KW"/>
</dbReference>
<protein>
    <submittedName>
        <fullName evidence="7">Nitrite reductase</fullName>
    </submittedName>
</protein>
<sequence>MGETKKLAVAPIVQEGGSLLTAEQLTLLSELLANEGKAEITSFKQLYAEFDADKLEAGAAELETAGLLVSTAGSTVKNVIACNFCKGAEEAGLDLARRLDRAVAGMAAPMPLKVGYAGCALGTSEPLLKDIAVVKMKNRFDLYVGGDPRGIKPRIAQLLVEGLGEDSVVPAVLALIRLYVSSAERKTRFSRFVEQAGMERLRQVVKEEGAPE</sequence>
<keyword evidence="1" id="KW-0349">Heme</keyword>
<dbReference type="InterPro" id="IPR052034">
    <property type="entry name" value="NasD-like"/>
</dbReference>
<keyword evidence="2" id="KW-0479">Metal-binding</keyword>
<keyword evidence="8" id="KW-1185">Reference proteome</keyword>
<reference evidence="7 8" key="1">
    <citation type="submission" date="2020-08" db="EMBL/GenBank/DDBJ databases">
        <title>Cohnella phylogeny.</title>
        <authorList>
            <person name="Dunlap C."/>
        </authorList>
    </citation>
    <scope>NUCLEOTIDE SEQUENCE [LARGE SCALE GENOMIC DNA]</scope>
    <source>
        <strain evidence="7 8">CBP 2801</strain>
    </source>
</reference>
<keyword evidence="4" id="KW-0408">Iron</keyword>
<dbReference type="GO" id="GO:0020037">
    <property type="term" value="F:heme binding"/>
    <property type="evidence" value="ECO:0007669"/>
    <property type="project" value="InterPro"/>
</dbReference>
<dbReference type="Pfam" id="PF01077">
    <property type="entry name" value="NIR_SIR"/>
    <property type="match status" value="1"/>
</dbReference>
<comment type="caution">
    <text evidence="7">The sequence shown here is derived from an EMBL/GenBank/DDBJ whole genome shotgun (WGS) entry which is preliminary data.</text>
</comment>
<dbReference type="InterPro" id="IPR006067">
    <property type="entry name" value="NO2/SO3_Rdtase_4Fe4S_dom"/>
</dbReference>
<feature type="domain" description="Nitrite/sulphite reductase 4Fe-4S" evidence="6">
    <location>
        <begin position="76"/>
        <end position="208"/>
    </location>
</feature>
<dbReference type="SUPFAM" id="SSF56014">
    <property type="entry name" value="Nitrite and sulphite reductase 4Fe-4S domain-like"/>
    <property type="match status" value="1"/>
</dbReference>